<dbReference type="Proteomes" id="UP000323506">
    <property type="component" value="Chromosome D08"/>
</dbReference>
<dbReference type="PANTHER" id="PTHR12358:SF54">
    <property type="entry name" value="SPHINGOSINE KINASE RELATED PROTEIN"/>
    <property type="match status" value="1"/>
</dbReference>
<protein>
    <recommendedName>
        <fullName evidence="3">DAGKc domain-containing protein</fullName>
    </recommendedName>
</protein>
<keyword evidence="2" id="KW-1185">Reference proteome</keyword>
<evidence type="ECO:0008006" key="3">
    <source>
        <dbReference type="Google" id="ProtNLM"/>
    </source>
</evidence>
<dbReference type="PANTHER" id="PTHR12358">
    <property type="entry name" value="SPHINGOSINE KINASE"/>
    <property type="match status" value="1"/>
</dbReference>
<accession>A0A5D2BJC0</accession>
<evidence type="ECO:0000313" key="1">
    <source>
        <dbReference type="EMBL" id="TYG57257.1"/>
    </source>
</evidence>
<reference evidence="1 2" key="1">
    <citation type="submission" date="2019-06" db="EMBL/GenBank/DDBJ databases">
        <title>WGS assembly of Gossypium darwinii.</title>
        <authorList>
            <person name="Chen Z.J."/>
            <person name="Sreedasyam A."/>
            <person name="Ando A."/>
            <person name="Song Q."/>
            <person name="De L."/>
            <person name="Hulse-Kemp A."/>
            <person name="Ding M."/>
            <person name="Ye W."/>
            <person name="Kirkbride R."/>
            <person name="Jenkins J."/>
            <person name="Plott C."/>
            <person name="Lovell J."/>
            <person name="Lin Y.-M."/>
            <person name="Vaughn R."/>
            <person name="Liu B."/>
            <person name="Li W."/>
            <person name="Simpson S."/>
            <person name="Scheffler B."/>
            <person name="Saski C."/>
            <person name="Grover C."/>
            <person name="Hu G."/>
            <person name="Conover J."/>
            <person name="Carlson J."/>
            <person name="Shu S."/>
            <person name="Boston L."/>
            <person name="Williams M."/>
            <person name="Peterson D."/>
            <person name="Mcgee K."/>
            <person name="Jones D."/>
            <person name="Wendel J."/>
            <person name="Stelly D."/>
            <person name="Grimwood J."/>
            <person name="Schmutz J."/>
        </authorList>
    </citation>
    <scope>NUCLEOTIDE SEQUENCE [LARGE SCALE GENOMIC DNA]</scope>
    <source>
        <strain evidence="1">1808015.09</strain>
    </source>
</reference>
<dbReference type="InterPro" id="IPR050187">
    <property type="entry name" value="Lipid_Phosphate_FormReg"/>
</dbReference>
<dbReference type="GO" id="GO:0003723">
    <property type="term" value="F:RNA binding"/>
    <property type="evidence" value="ECO:0007669"/>
    <property type="project" value="InterPro"/>
</dbReference>
<proteinExistence type="predicted"/>
<gene>
    <name evidence="1" type="ORF">ES288_D08G127900v1</name>
</gene>
<dbReference type="Gene3D" id="3.10.290.10">
    <property type="entry name" value="RNA-binding S4 domain"/>
    <property type="match status" value="1"/>
</dbReference>
<dbReference type="GO" id="GO:0006629">
    <property type="term" value="P:lipid metabolic process"/>
    <property type="evidence" value="ECO:0007669"/>
    <property type="project" value="UniProtKB-ARBA"/>
</dbReference>
<organism evidence="1 2">
    <name type="scientific">Gossypium darwinii</name>
    <name type="common">Darwin's cotton</name>
    <name type="synonym">Gossypium barbadense var. darwinii</name>
    <dbReference type="NCBI Taxonomy" id="34276"/>
    <lineage>
        <taxon>Eukaryota</taxon>
        <taxon>Viridiplantae</taxon>
        <taxon>Streptophyta</taxon>
        <taxon>Embryophyta</taxon>
        <taxon>Tracheophyta</taxon>
        <taxon>Spermatophyta</taxon>
        <taxon>Magnoliopsida</taxon>
        <taxon>eudicotyledons</taxon>
        <taxon>Gunneridae</taxon>
        <taxon>Pentapetalae</taxon>
        <taxon>rosids</taxon>
        <taxon>malvids</taxon>
        <taxon>Malvales</taxon>
        <taxon>Malvaceae</taxon>
        <taxon>Malvoideae</taxon>
        <taxon>Gossypium</taxon>
    </lineage>
</organism>
<dbReference type="AlphaFoldDB" id="A0A5D2BJC0"/>
<dbReference type="EMBL" id="CM017708">
    <property type="protein sequence ID" value="TYG57257.1"/>
    <property type="molecule type" value="Genomic_DNA"/>
</dbReference>
<name>A0A5D2BJC0_GOSDA</name>
<dbReference type="InterPro" id="IPR036986">
    <property type="entry name" value="S4_RNA-bd_sf"/>
</dbReference>
<evidence type="ECO:0000313" key="2">
    <source>
        <dbReference type="Proteomes" id="UP000323506"/>
    </source>
</evidence>
<sequence>MASDLSSDRFVFCGISSFSPIRRRDLVFIFNPRGANGRTGKEWKKLLPYLQSCLGSNCNICESLTSGPSHATNITREAIREGEGVCSAWDGLKYALTYKEVIAILMQRHVIVDGKVRTDKTYPAGFMGGPGSWPSSVYAQSVIYPMAHSAAQGRELIIAEKTNYLVFMINAFQMGVGEYDQRENIRYGDSQPSSGFLGTQQFAQPNMTRTSKPTC</sequence>